<gene>
    <name evidence="8" type="primary">lepB</name>
    <name evidence="8" type="ORF">WMO37_08045</name>
</gene>
<dbReference type="Proteomes" id="UP001546774">
    <property type="component" value="Unassembled WGS sequence"/>
</dbReference>
<dbReference type="Pfam" id="PF10502">
    <property type="entry name" value="Peptidase_S26"/>
    <property type="match status" value="1"/>
</dbReference>
<protein>
    <recommendedName>
        <fullName evidence="4 6">Signal peptidase I</fullName>
        <ecNumber evidence="4 6">3.4.21.89</ecNumber>
    </recommendedName>
</protein>
<dbReference type="InterPro" id="IPR000223">
    <property type="entry name" value="Pept_S26A_signal_pept_1"/>
</dbReference>
<evidence type="ECO:0000313" key="9">
    <source>
        <dbReference type="Proteomes" id="UP001546774"/>
    </source>
</evidence>
<reference evidence="8" key="1">
    <citation type="submission" date="2024-03" db="EMBL/GenBank/DDBJ databases">
        <title>Human intestinal bacterial collection.</title>
        <authorList>
            <person name="Pauvert C."/>
            <person name="Hitch T.C.A."/>
            <person name="Clavel T."/>
        </authorList>
    </citation>
    <scope>NUCLEOTIDE SEQUENCE [LARGE SCALE GENOMIC DNA]</scope>
    <source>
        <strain evidence="8">CLA-AA-H89B</strain>
    </source>
</reference>
<dbReference type="Gene3D" id="2.10.109.10">
    <property type="entry name" value="Umud Fragment, subunit A"/>
    <property type="match status" value="1"/>
</dbReference>
<dbReference type="CDD" id="cd06530">
    <property type="entry name" value="S26_SPase_I"/>
    <property type="match status" value="1"/>
</dbReference>
<dbReference type="PANTHER" id="PTHR43390">
    <property type="entry name" value="SIGNAL PEPTIDASE I"/>
    <property type="match status" value="1"/>
</dbReference>
<dbReference type="SUPFAM" id="SSF51306">
    <property type="entry name" value="LexA/Signal peptidase"/>
    <property type="match status" value="1"/>
</dbReference>
<organism evidence="8 9">
    <name type="scientific">Lachnospira intestinalis</name>
    <dbReference type="NCBI Taxonomy" id="3133158"/>
    <lineage>
        <taxon>Bacteria</taxon>
        <taxon>Bacillati</taxon>
        <taxon>Bacillota</taxon>
        <taxon>Clostridia</taxon>
        <taxon>Lachnospirales</taxon>
        <taxon>Lachnospiraceae</taxon>
        <taxon>Lachnospira</taxon>
    </lineage>
</organism>
<evidence type="ECO:0000259" key="7">
    <source>
        <dbReference type="Pfam" id="PF10502"/>
    </source>
</evidence>
<dbReference type="InterPro" id="IPR019757">
    <property type="entry name" value="Pept_S26A_signal_pept_1_Lys-AS"/>
</dbReference>
<evidence type="ECO:0000256" key="6">
    <source>
        <dbReference type="RuleBase" id="RU362042"/>
    </source>
</evidence>
<evidence type="ECO:0000256" key="2">
    <source>
        <dbReference type="ARBA" id="ARBA00004401"/>
    </source>
</evidence>
<comment type="caution">
    <text evidence="8">The sequence shown here is derived from an EMBL/GenBank/DDBJ whole genome shotgun (WGS) entry which is preliminary data.</text>
</comment>
<dbReference type="EMBL" id="JBBMFS010000006">
    <property type="protein sequence ID" value="MEQ2554964.1"/>
    <property type="molecule type" value="Genomic_DNA"/>
</dbReference>
<sequence>MGKFFKELKNQSRPKTVLMEMFSYIKIFSAAILIAFVLTRCVIVNAETPTSSMENTIMTGDRYFGLRISYLFEEPQRQDIIVFKFPDDESRVFVKRIIGIPGDIVEIKNDTVYVNGEQLEEPYLKEPMALGQNMVFEVPADSYFVMGDNRNISNDARYWNNTYVKKEQIIGKAMVKYYSGKVTFEVLK</sequence>
<dbReference type="PROSITE" id="PS00760">
    <property type="entry name" value="SPASE_I_2"/>
    <property type="match status" value="1"/>
</dbReference>
<keyword evidence="9" id="KW-1185">Reference proteome</keyword>
<dbReference type="InterPro" id="IPR019533">
    <property type="entry name" value="Peptidase_S26"/>
</dbReference>
<dbReference type="EC" id="3.4.21.89" evidence="4 6"/>
<comment type="similarity">
    <text evidence="3 6">Belongs to the peptidase S26 family.</text>
</comment>
<evidence type="ECO:0000313" key="8">
    <source>
        <dbReference type="EMBL" id="MEQ2554964.1"/>
    </source>
</evidence>
<dbReference type="GO" id="GO:0009003">
    <property type="term" value="F:signal peptidase activity"/>
    <property type="evidence" value="ECO:0007669"/>
    <property type="project" value="UniProtKB-EC"/>
</dbReference>
<comment type="subcellular location">
    <subcellularLocation>
        <location evidence="2">Cell membrane</location>
        <topology evidence="2">Single-pass type II membrane protein</topology>
    </subcellularLocation>
    <subcellularLocation>
        <location evidence="6">Membrane</location>
        <topology evidence="6">Single-pass type II membrane protein</topology>
    </subcellularLocation>
</comment>
<proteinExistence type="inferred from homology"/>
<dbReference type="InterPro" id="IPR036286">
    <property type="entry name" value="LexA/Signal_pep-like_sf"/>
</dbReference>
<keyword evidence="6" id="KW-0645">Protease</keyword>
<dbReference type="NCBIfam" id="TIGR02227">
    <property type="entry name" value="sigpep_I_bact"/>
    <property type="match status" value="1"/>
</dbReference>
<evidence type="ECO:0000256" key="4">
    <source>
        <dbReference type="ARBA" id="ARBA00013208"/>
    </source>
</evidence>
<evidence type="ECO:0000256" key="1">
    <source>
        <dbReference type="ARBA" id="ARBA00000677"/>
    </source>
</evidence>
<evidence type="ECO:0000256" key="3">
    <source>
        <dbReference type="ARBA" id="ARBA00009370"/>
    </source>
</evidence>
<dbReference type="PRINTS" id="PR00727">
    <property type="entry name" value="LEADERPTASE"/>
</dbReference>
<comment type="catalytic activity">
    <reaction evidence="1 6">
        <text>Cleavage of hydrophobic, N-terminal signal or leader sequences from secreted and periplasmic proteins.</text>
        <dbReference type="EC" id="3.4.21.89"/>
    </reaction>
</comment>
<accession>A0ABV1H5J0</accession>
<name>A0ABV1H5J0_9FIRM</name>
<keyword evidence="5 6" id="KW-0378">Hydrolase</keyword>
<evidence type="ECO:0000256" key="5">
    <source>
        <dbReference type="ARBA" id="ARBA00022801"/>
    </source>
</evidence>
<dbReference type="PANTHER" id="PTHR43390:SF1">
    <property type="entry name" value="CHLOROPLAST PROCESSING PEPTIDASE"/>
    <property type="match status" value="1"/>
</dbReference>
<feature type="domain" description="Peptidase S26" evidence="7">
    <location>
        <begin position="22"/>
        <end position="178"/>
    </location>
</feature>